<dbReference type="Proteomes" id="UP000595564">
    <property type="component" value="Chromosome"/>
</dbReference>
<evidence type="ECO:0000313" key="2">
    <source>
        <dbReference type="EMBL" id="BBB31798.1"/>
    </source>
</evidence>
<organism evidence="2 3">
    <name type="scientific">Thermotomaculum hydrothermale</name>
    <dbReference type="NCBI Taxonomy" id="981385"/>
    <lineage>
        <taxon>Bacteria</taxon>
        <taxon>Pseudomonadati</taxon>
        <taxon>Acidobacteriota</taxon>
        <taxon>Holophagae</taxon>
        <taxon>Thermotomaculales</taxon>
        <taxon>Thermotomaculaceae</taxon>
        <taxon>Thermotomaculum</taxon>
    </lineage>
</organism>
<name>A0A7R6PY83_9BACT</name>
<dbReference type="EMBL" id="AP017470">
    <property type="protein sequence ID" value="BBB31798.1"/>
    <property type="molecule type" value="Genomic_DNA"/>
</dbReference>
<sequence length="60" mass="6923">MMWLGFIFIIVVLYIVLKNSGALAGVSNSNKNKTPMDILKERYAKGEITEEEFERMKKNL</sequence>
<dbReference type="KEGG" id="thyd:TTHT_0157"/>
<dbReference type="InterPro" id="IPR018649">
    <property type="entry name" value="SHOCT"/>
</dbReference>
<feature type="domain" description="SHOCT" evidence="1">
    <location>
        <begin position="35"/>
        <end position="60"/>
    </location>
</feature>
<keyword evidence="3" id="KW-1185">Reference proteome</keyword>
<proteinExistence type="predicted"/>
<evidence type="ECO:0000259" key="1">
    <source>
        <dbReference type="Pfam" id="PF09851"/>
    </source>
</evidence>
<gene>
    <name evidence="2" type="ORF">TTHT_0157</name>
</gene>
<dbReference type="Pfam" id="PF09851">
    <property type="entry name" value="SHOCT"/>
    <property type="match status" value="1"/>
</dbReference>
<dbReference type="AlphaFoldDB" id="A0A7R6PY83"/>
<reference evidence="2 3" key="1">
    <citation type="journal article" date="2012" name="Extremophiles">
        <title>Thermotomaculum hydrothermale gen. nov., sp. nov., a novel heterotrophic thermophile within the phylum Acidobacteria from a deep-sea hydrothermal vent chimney in the Southern Okinawa Trough.</title>
        <authorList>
            <person name="Izumi H."/>
            <person name="Nunoura T."/>
            <person name="Miyazaki M."/>
            <person name="Mino S."/>
            <person name="Toki T."/>
            <person name="Takai K."/>
            <person name="Sako Y."/>
            <person name="Sawabe T."/>
            <person name="Nakagawa S."/>
        </authorList>
    </citation>
    <scope>NUCLEOTIDE SEQUENCE [LARGE SCALE GENOMIC DNA]</scope>
    <source>
        <strain evidence="2 3">AC55</strain>
    </source>
</reference>
<protein>
    <recommendedName>
        <fullName evidence="1">SHOCT domain-containing protein</fullName>
    </recommendedName>
</protein>
<evidence type="ECO:0000313" key="3">
    <source>
        <dbReference type="Proteomes" id="UP000595564"/>
    </source>
</evidence>
<accession>A0A7R6PY83</accession>